<protein>
    <submittedName>
        <fullName evidence="2">Uncharacterized protein</fullName>
    </submittedName>
</protein>
<sequence>MKKGLYSPYEGPYEIDDLIEIVFRILRLGIGVTVSVDRLNPAYVPKELVDTPAGVHRKEKVSSQPEEVLDLVQKKPARSSSRQENHNTFRP</sequence>
<comment type="caution">
    <text evidence="2">The sequence shown here is derived from an EMBL/GenBank/DDBJ whole genome shotgun (WGS) entry which is preliminary data.</text>
</comment>
<evidence type="ECO:0000256" key="1">
    <source>
        <dbReference type="SAM" id="MobiDB-lite"/>
    </source>
</evidence>
<name>A0A8X6NN12_NEPPI</name>
<dbReference type="Proteomes" id="UP000887013">
    <property type="component" value="Unassembled WGS sequence"/>
</dbReference>
<feature type="compositionally biased region" description="Basic and acidic residues" evidence="1">
    <location>
        <begin position="81"/>
        <end position="91"/>
    </location>
</feature>
<evidence type="ECO:0000313" key="3">
    <source>
        <dbReference type="Proteomes" id="UP000887013"/>
    </source>
</evidence>
<organism evidence="2 3">
    <name type="scientific">Nephila pilipes</name>
    <name type="common">Giant wood spider</name>
    <name type="synonym">Nephila maculata</name>
    <dbReference type="NCBI Taxonomy" id="299642"/>
    <lineage>
        <taxon>Eukaryota</taxon>
        <taxon>Metazoa</taxon>
        <taxon>Ecdysozoa</taxon>
        <taxon>Arthropoda</taxon>
        <taxon>Chelicerata</taxon>
        <taxon>Arachnida</taxon>
        <taxon>Araneae</taxon>
        <taxon>Araneomorphae</taxon>
        <taxon>Entelegynae</taxon>
        <taxon>Araneoidea</taxon>
        <taxon>Nephilidae</taxon>
        <taxon>Nephila</taxon>
    </lineage>
</organism>
<reference evidence="2" key="1">
    <citation type="submission" date="2020-08" db="EMBL/GenBank/DDBJ databases">
        <title>Multicomponent nature underlies the extraordinary mechanical properties of spider dragline silk.</title>
        <authorList>
            <person name="Kono N."/>
            <person name="Nakamura H."/>
            <person name="Mori M."/>
            <person name="Yoshida Y."/>
            <person name="Ohtoshi R."/>
            <person name="Malay A.D."/>
            <person name="Moran D.A.P."/>
            <person name="Tomita M."/>
            <person name="Numata K."/>
            <person name="Arakawa K."/>
        </authorList>
    </citation>
    <scope>NUCLEOTIDE SEQUENCE</scope>
</reference>
<keyword evidence="3" id="KW-1185">Reference proteome</keyword>
<dbReference type="OrthoDB" id="422540at2759"/>
<feature type="region of interest" description="Disordered" evidence="1">
    <location>
        <begin position="54"/>
        <end position="91"/>
    </location>
</feature>
<gene>
    <name evidence="2" type="ORF">NPIL_318131</name>
</gene>
<evidence type="ECO:0000313" key="2">
    <source>
        <dbReference type="EMBL" id="GFT22399.1"/>
    </source>
</evidence>
<accession>A0A8X6NN12</accession>
<proteinExistence type="predicted"/>
<dbReference type="AlphaFoldDB" id="A0A8X6NN12"/>
<dbReference type="EMBL" id="BMAW01059705">
    <property type="protein sequence ID" value="GFT22399.1"/>
    <property type="molecule type" value="Genomic_DNA"/>
</dbReference>